<dbReference type="Gene3D" id="3.90.228.10">
    <property type="match status" value="1"/>
</dbReference>
<organism evidence="3 4">
    <name type="scientific">Halteria grandinella</name>
    <dbReference type="NCBI Taxonomy" id="5974"/>
    <lineage>
        <taxon>Eukaryota</taxon>
        <taxon>Sar</taxon>
        <taxon>Alveolata</taxon>
        <taxon>Ciliophora</taxon>
        <taxon>Intramacronucleata</taxon>
        <taxon>Spirotrichea</taxon>
        <taxon>Stichotrichia</taxon>
        <taxon>Sporadotrichida</taxon>
        <taxon>Halteriidae</taxon>
        <taxon>Halteria</taxon>
    </lineage>
</organism>
<dbReference type="InterPro" id="IPR051712">
    <property type="entry name" value="ARTD-AVP"/>
</dbReference>
<dbReference type="OrthoDB" id="6133115at2759"/>
<evidence type="ECO:0000313" key="3">
    <source>
        <dbReference type="EMBL" id="TNV80585.1"/>
    </source>
</evidence>
<dbReference type="InterPro" id="IPR012317">
    <property type="entry name" value="Poly(ADP-ribose)pol_cat_dom"/>
</dbReference>
<comment type="caution">
    <text evidence="3">The sequence shown here is derived from an EMBL/GenBank/DDBJ whole genome shotgun (WGS) entry which is preliminary data.</text>
</comment>
<dbReference type="EC" id="2.4.2.-" evidence="1"/>
<name>A0A8J8T3L7_HALGN</name>
<dbReference type="GO" id="GO:1990404">
    <property type="term" value="F:NAD+-protein mono-ADP-ribosyltransferase activity"/>
    <property type="evidence" value="ECO:0007669"/>
    <property type="project" value="TreeGrafter"/>
</dbReference>
<accession>A0A8J8T3L7</accession>
<dbReference type="PANTHER" id="PTHR45740:SF2">
    <property type="entry name" value="POLY [ADP-RIBOSE] POLYMERASE"/>
    <property type="match status" value="1"/>
</dbReference>
<keyword evidence="1" id="KW-0808">Transferase</keyword>
<dbReference type="PROSITE" id="PS51059">
    <property type="entry name" value="PARP_CATALYTIC"/>
    <property type="match status" value="1"/>
</dbReference>
<dbReference type="SUPFAM" id="SSF56399">
    <property type="entry name" value="ADP-ribosylation"/>
    <property type="match status" value="1"/>
</dbReference>
<evidence type="ECO:0000313" key="4">
    <source>
        <dbReference type="Proteomes" id="UP000785679"/>
    </source>
</evidence>
<feature type="domain" description="PARP catalytic" evidence="2">
    <location>
        <begin position="1"/>
        <end position="219"/>
    </location>
</feature>
<proteinExistence type="predicted"/>
<evidence type="ECO:0000259" key="2">
    <source>
        <dbReference type="PROSITE" id="PS51059"/>
    </source>
</evidence>
<evidence type="ECO:0000256" key="1">
    <source>
        <dbReference type="RuleBase" id="RU362114"/>
    </source>
</evidence>
<keyword evidence="4" id="KW-1185">Reference proteome</keyword>
<dbReference type="EMBL" id="RRYP01007313">
    <property type="protein sequence ID" value="TNV80585.1"/>
    <property type="molecule type" value="Genomic_DNA"/>
</dbReference>
<dbReference type="GO" id="GO:0005634">
    <property type="term" value="C:nucleus"/>
    <property type="evidence" value="ECO:0007669"/>
    <property type="project" value="TreeGrafter"/>
</dbReference>
<dbReference type="PANTHER" id="PTHR45740">
    <property type="entry name" value="POLY [ADP-RIBOSE] POLYMERASE"/>
    <property type="match status" value="1"/>
</dbReference>
<dbReference type="Pfam" id="PF00644">
    <property type="entry name" value="PARP"/>
    <property type="match status" value="1"/>
</dbReference>
<protein>
    <recommendedName>
        <fullName evidence="1">Poly [ADP-ribose] polymerase</fullName>
        <shortName evidence="1">PARP</shortName>
        <ecNumber evidence="1">2.4.2.-</ecNumber>
    </recommendedName>
</protein>
<dbReference type="Proteomes" id="UP000785679">
    <property type="component" value="Unassembled WGS sequence"/>
</dbReference>
<sequence>MTDSVEYQFVKSKFLGDKGDKTFRNKRQGGVVQFLLQNAGGAGNFVPEIVEIAKIYNPIVYSKFEGECQRMIEKNMSSTDPAFRPLKSNEMFRFLFHGTQQTDPQLIYNSEDGLDLRFARDGLMGRGIYFAEDSAYSHDYSHYIQDLNLHQMFFAVVNIGRYKPYPQPDQTLKMPPLLEGSKTRRYDSCYNKGAKHFIIYDNSKQYPGYLITYRNALEK</sequence>
<keyword evidence="1" id="KW-0328">Glycosyltransferase</keyword>
<keyword evidence="1" id="KW-0520">NAD</keyword>
<dbReference type="AlphaFoldDB" id="A0A8J8T3L7"/>
<dbReference type="GO" id="GO:0003950">
    <property type="term" value="F:NAD+ poly-ADP-ribosyltransferase activity"/>
    <property type="evidence" value="ECO:0007669"/>
    <property type="project" value="UniProtKB-UniRule"/>
</dbReference>
<gene>
    <name evidence="3" type="ORF">FGO68_gene3804</name>
</gene>
<reference evidence="3" key="1">
    <citation type="submission" date="2019-06" db="EMBL/GenBank/DDBJ databases">
        <authorList>
            <person name="Zheng W."/>
        </authorList>
    </citation>
    <scope>NUCLEOTIDE SEQUENCE</scope>
    <source>
        <strain evidence="3">QDHG01</strain>
    </source>
</reference>